<comment type="similarity">
    <text evidence="1 2">Belongs to the enoyl-CoA hydratase/isomerase family.</text>
</comment>
<dbReference type="PANTHER" id="PTHR42964:SF1">
    <property type="entry name" value="POLYKETIDE BIOSYNTHESIS ENOYL-COA HYDRATASE PKSH-RELATED"/>
    <property type="match status" value="1"/>
</dbReference>
<accession>A0A1I5I8N1</accession>
<dbReference type="CDD" id="cd06558">
    <property type="entry name" value="crotonase-like"/>
    <property type="match status" value="1"/>
</dbReference>
<proteinExistence type="inferred from homology"/>
<dbReference type="EMBL" id="FOVW01000008">
    <property type="protein sequence ID" value="SFO56965.1"/>
    <property type="molecule type" value="Genomic_DNA"/>
</dbReference>
<gene>
    <name evidence="3" type="ORF">SAMN04488519_108154</name>
</gene>
<evidence type="ECO:0000313" key="3">
    <source>
        <dbReference type="EMBL" id="SFO56965.1"/>
    </source>
</evidence>
<sequence length="277" mass="30510">MTFPESPPNLIAQNRKPKKMDKAVLTHIENRLGTITLNRPEKRNAMSPELIQAMKSALVNMEHDPAVKVVRIKAEGKAFCAGADLSYLQSMQNYSEEENLQDSENLMELFDLIYNFPKIIIAQVQGHALAGGCGLVTVCDFAFSAPDALFGYTEVRIGFVPALVSVFLQEQIGAAKTQELLLSGDLISAERAASLGLITQVTPAEHLDQVVLDHAAKLITHNSANSMMETKKLLRSLNQKERNQSLKHAAEINAKARAHEDCVKGISSFLSKEKPTW</sequence>
<organism evidence="3 4">
    <name type="scientific">Algoriphagus ornithinivorans</name>
    <dbReference type="NCBI Taxonomy" id="226506"/>
    <lineage>
        <taxon>Bacteria</taxon>
        <taxon>Pseudomonadati</taxon>
        <taxon>Bacteroidota</taxon>
        <taxon>Cytophagia</taxon>
        <taxon>Cytophagales</taxon>
        <taxon>Cyclobacteriaceae</taxon>
        <taxon>Algoriphagus</taxon>
    </lineage>
</organism>
<reference evidence="4" key="1">
    <citation type="submission" date="2016-10" db="EMBL/GenBank/DDBJ databases">
        <authorList>
            <person name="Varghese N."/>
            <person name="Submissions S."/>
        </authorList>
    </citation>
    <scope>NUCLEOTIDE SEQUENCE [LARGE SCALE GENOMIC DNA]</scope>
    <source>
        <strain evidence="4">DSM 15282</strain>
    </source>
</reference>
<dbReference type="PANTHER" id="PTHR42964">
    <property type="entry name" value="ENOYL-COA HYDRATASE"/>
    <property type="match status" value="1"/>
</dbReference>
<dbReference type="STRING" id="226506.SAMN04488519_108154"/>
<dbReference type="GO" id="GO:0003824">
    <property type="term" value="F:catalytic activity"/>
    <property type="evidence" value="ECO:0007669"/>
    <property type="project" value="InterPro"/>
</dbReference>
<dbReference type="Gene3D" id="1.10.12.10">
    <property type="entry name" value="Lyase 2-enoyl-coa Hydratase, Chain A, domain 2"/>
    <property type="match status" value="1"/>
</dbReference>
<dbReference type="AlphaFoldDB" id="A0A1I5I8N1"/>
<evidence type="ECO:0000313" key="4">
    <source>
        <dbReference type="Proteomes" id="UP000199564"/>
    </source>
</evidence>
<dbReference type="InterPro" id="IPR014748">
    <property type="entry name" value="Enoyl-CoA_hydra_C"/>
</dbReference>
<dbReference type="InterPro" id="IPR018376">
    <property type="entry name" value="Enoyl-CoA_hyd/isom_CS"/>
</dbReference>
<evidence type="ECO:0000256" key="2">
    <source>
        <dbReference type="RuleBase" id="RU003707"/>
    </source>
</evidence>
<keyword evidence="4" id="KW-1185">Reference proteome</keyword>
<dbReference type="Gene3D" id="3.90.226.10">
    <property type="entry name" value="2-enoyl-CoA Hydratase, Chain A, domain 1"/>
    <property type="match status" value="1"/>
</dbReference>
<dbReference type="SUPFAM" id="SSF52096">
    <property type="entry name" value="ClpP/crotonase"/>
    <property type="match status" value="1"/>
</dbReference>
<dbReference type="PROSITE" id="PS00166">
    <property type="entry name" value="ENOYL_COA_HYDRATASE"/>
    <property type="match status" value="1"/>
</dbReference>
<evidence type="ECO:0000256" key="1">
    <source>
        <dbReference type="ARBA" id="ARBA00005254"/>
    </source>
</evidence>
<name>A0A1I5I8N1_9BACT</name>
<dbReference type="InterPro" id="IPR051683">
    <property type="entry name" value="Enoyl-CoA_Hydratase/Isomerase"/>
</dbReference>
<dbReference type="Proteomes" id="UP000199564">
    <property type="component" value="Unassembled WGS sequence"/>
</dbReference>
<dbReference type="InterPro" id="IPR001753">
    <property type="entry name" value="Enoyl-CoA_hydra/iso"/>
</dbReference>
<dbReference type="InterPro" id="IPR029045">
    <property type="entry name" value="ClpP/crotonase-like_dom_sf"/>
</dbReference>
<protein>
    <submittedName>
        <fullName evidence="3">Methylglutaconyl-CoA hydratase</fullName>
    </submittedName>
</protein>
<dbReference type="Pfam" id="PF00378">
    <property type="entry name" value="ECH_1"/>
    <property type="match status" value="1"/>
</dbReference>